<comment type="caution">
    <text evidence="4">The sequence shown here is derived from an EMBL/GenBank/DDBJ whole genome shotgun (WGS) entry which is preliminary data.</text>
</comment>
<dbReference type="eggNOG" id="COG3637">
    <property type="taxonomic scope" value="Bacteria"/>
</dbReference>
<dbReference type="SUPFAM" id="SSF56925">
    <property type="entry name" value="OMPA-like"/>
    <property type="match status" value="1"/>
</dbReference>
<evidence type="ECO:0000313" key="5">
    <source>
        <dbReference type="Proteomes" id="UP000054075"/>
    </source>
</evidence>
<name>A8PML5_9COXI</name>
<organism evidence="4 5">
    <name type="scientific">Rickettsiella grylli</name>
    <dbReference type="NCBI Taxonomy" id="59196"/>
    <lineage>
        <taxon>Bacteria</taxon>
        <taxon>Pseudomonadati</taxon>
        <taxon>Pseudomonadota</taxon>
        <taxon>Gammaproteobacteria</taxon>
        <taxon>Legionellales</taxon>
        <taxon>Coxiellaceae</taxon>
        <taxon>Rickettsiella</taxon>
    </lineage>
</organism>
<keyword evidence="1 2" id="KW-0732">Signal</keyword>
<evidence type="ECO:0000256" key="1">
    <source>
        <dbReference type="ARBA" id="ARBA00022729"/>
    </source>
</evidence>
<protein>
    <submittedName>
        <fullName evidence="4">OmpA/MotB domain protein</fullName>
    </submittedName>
</protein>
<gene>
    <name evidence="4" type="ORF">RICGR_0763</name>
</gene>
<evidence type="ECO:0000259" key="3">
    <source>
        <dbReference type="Pfam" id="PF13505"/>
    </source>
</evidence>
<dbReference type="Gene3D" id="2.40.160.20">
    <property type="match status" value="1"/>
</dbReference>
<dbReference type="RefSeq" id="WP_006035848.1">
    <property type="nucleotide sequence ID" value="NZ_AAQJ02000001.1"/>
</dbReference>
<keyword evidence="5" id="KW-1185">Reference proteome</keyword>
<dbReference type="Proteomes" id="UP000054075">
    <property type="component" value="Unassembled WGS sequence"/>
</dbReference>
<feature type="signal peptide" evidence="2">
    <location>
        <begin position="1"/>
        <end position="23"/>
    </location>
</feature>
<dbReference type="Pfam" id="PF13505">
    <property type="entry name" value="OMP_b-brl"/>
    <property type="match status" value="1"/>
</dbReference>
<dbReference type="InterPro" id="IPR011250">
    <property type="entry name" value="OMP/PagP_B-barrel"/>
</dbReference>
<dbReference type="EMBL" id="AAQJ02000001">
    <property type="protein sequence ID" value="EDP46883.1"/>
    <property type="molecule type" value="Genomic_DNA"/>
</dbReference>
<dbReference type="InterPro" id="IPR027385">
    <property type="entry name" value="Beta-barrel_OMP"/>
</dbReference>
<accession>A8PML5</accession>
<dbReference type="STRING" id="59196.RICGR_0763"/>
<reference evidence="4" key="1">
    <citation type="submission" date="2006-04" db="EMBL/GenBank/DDBJ databases">
        <authorList>
            <person name="Seshadri R."/>
            <person name="Federici B.A."/>
        </authorList>
    </citation>
    <scope>NUCLEOTIDE SEQUENCE [LARGE SCALE GENOMIC DNA]</scope>
</reference>
<evidence type="ECO:0000256" key="2">
    <source>
        <dbReference type="SAM" id="SignalP"/>
    </source>
</evidence>
<feature type="domain" description="Outer membrane protein beta-barrel" evidence="3">
    <location>
        <begin position="8"/>
        <end position="190"/>
    </location>
</feature>
<feature type="chain" id="PRO_5002725284" evidence="2">
    <location>
        <begin position="24"/>
        <end position="191"/>
    </location>
</feature>
<dbReference type="AlphaFoldDB" id="A8PML5"/>
<reference evidence="4" key="2">
    <citation type="submission" date="2007-10" db="EMBL/GenBank/DDBJ databases">
        <authorList>
            <person name="Myers G.S."/>
        </authorList>
    </citation>
    <scope>NUCLEOTIDE SEQUENCE [LARGE SCALE GENOMIC DNA]</scope>
</reference>
<evidence type="ECO:0000313" key="4">
    <source>
        <dbReference type="EMBL" id="EDP46883.1"/>
    </source>
</evidence>
<proteinExistence type="predicted"/>
<dbReference type="PROSITE" id="PS51257">
    <property type="entry name" value="PROKAR_LIPOPROTEIN"/>
    <property type="match status" value="1"/>
</dbReference>
<sequence length="191" mass="20457">MLKKILMTGVLTASACAVITANAATPFYVHGQIGYADTHIKSRLESNPANFANDGLAGRLSLGYQLTPQLAVEAGYLQLSNENSNERSKKGKATFSNEQYAIDVAAKGALPITNNVNVYGKLGVAYLTTKLNPNDHEISKRKFAPEVAVGMDYDITPNVTVDTSLTHIQTFGSKRPGNIDFLAVGVGYNFG</sequence>